<protein>
    <submittedName>
        <fullName evidence="1">Uncharacterized protein</fullName>
    </submittedName>
</protein>
<keyword evidence="2" id="KW-1185">Reference proteome</keyword>
<accession>A0A0B7N1H4</accession>
<dbReference type="AlphaFoldDB" id="A0A0B7N1H4"/>
<dbReference type="STRING" id="35722.A0A0B7N1H4"/>
<organism evidence="1 2">
    <name type="scientific">Parasitella parasitica</name>
    <dbReference type="NCBI Taxonomy" id="35722"/>
    <lineage>
        <taxon>Eukaryota</taxon>
        <taxon>Fungi</taxon>
        <taxon>Fungi incertae sedis</taxon>
        <taxon>Mucoromycota</taxon>
        <taxon>Mucoromycotina</taxon>
        <taxon>Mucoromycetes</taxon>
        <taxon>Mucorales</taxon>
        <taxon>Mucorineae</taxon>
        <taxon>Mucoraceae</taxon>
        <taxon>Parasitella</taxon>
    </lineage>
</organism>
<evidence type="ECO:0000313" key="1">
    <source>
        <dbReference type="EMBL" id="CEP08939.1"/>
    </source>
</evidence>
<proteinExistence type="predicted"/>
<sequence length="82" mass="9294">MEITYLNGIKFDHSFEIIDLNDAVCEKFYVLLGVDILLKLGIYLSGVAYCWADDSTTELKKLKNINYDNDNAYDLANADYGS</sequence>
<evidence type="ECO:0000313" key="2">
    <source>
        <dbReference type="Proteomes" id="UP000054107"/>
    </source>
</evidence>
<dbReference type="EMBL" id="LN720687">
    <property type="protein sequence ID" value="CEP08939.1"/>
    <property type="molecule type" value="Genomic_DNA"/>
</dbReference>
<name>A0A0B7N1H4_9FUNG</name>
<reference evidence="1 2" key="1">
    <citation type="submission" date="2014-09" db="EMBL/GenBank/DDBJ databases">
        <authorList>
            <person name="Ellenberger Sabrina"/>
        </authorList>
    </citation>
    <scope>NUCLEOTIDE SEQUENCE [LARGE SCALE GENOMIC DNA]</scope>
    <source>
        <strain evidence="1 2">CBS 412.66</strain>
    </source>
</reference>
<gene>
    <name evidence="1" type="primary">PARPA_02354.1 scaffold 4085</name>
</gene>
<dbReference type="Proteomes" id="UP000054107">
    <property type="component" value="Unassembled WGS sequence"/>
</dbReference>